<dbReference type="Proteomes" id="UP000274756">
    <property type="component" value="Unassembled WGS sequence"/>
</dbReference>
<dbReference type="WBParaSite" id="DME_0000828501-mRNA-1">
    <property type="protein sequence ID" value="DME_0000828501-mRNA-1"/>
    <property type="gene ID" value="DME_0000828501"/>
</dbReference>
<evidence type="ECO:0000313" key="3">
    <source>
        <dbReference type="Proteomes" id="UP000274756"/>
    </source>
</evidence>
<accession>A0A0N4UKL3</accession>
<organism evidence="2 4">
    <name type="scientific">Dracunculus medinensis</name>
    <name type="common">Guinea worm</name>
    <dbReference type="NCBI Taxonomy" id="318479"/>
    <lineage>
        <taxon>Eukaryota</taxon>
        <taxon>Metazoa</taxon>
        <taxon>Ecdysozoa</taxon>
        <taxon>Nematoda</taxon>
        <taxon>Chromadorea</taxon>
        <taxon>Rhabditida</taxon>
        <taxon>Spirurina</taxon>
        <taxon>Dracunculoidea</taxon>
        <taxon>Dracunculidae</taxon>
        <taxon>Dracunculus</taxon>
    </lineage>
</organism>
<gene>
    <name evidence="1" type="ORF">DME_LOCUS2315</name>
</gene>
<reference evidence="1 3" key="2">
    <citation type="submission" date="2018-11" db="EMBL/GenBank/DDBJ databases">
        <authorList>
            <consortium name="Pathogen Informatics"/>
        </authorList>
    </citation>
    <scope>NUCLEOTIDE SEQUENCE [LARGE SCALE GENOMIC DNA]</scope>
</reference>
<proteinExistence type="predicted"/>
<dbReference type="OrthoDB" id="6260275at2759"/>
<dbReference type="AlphaFoldDB" id="A0A0N4UKL3"/>
<name>A0A0N4UKL3_DRAME</name>
<reference evidence="4" key="1">
    <citation type="submission" date="2017-02" db="UniProtKB">
        <authorList>
            <consortium name="WormBaseParasite"/>
        </authorList>
    </citation>
    <scope>IDENTIFICATION</scope>
</reference>
<sequence length="135" mass="15647">MRVKDIKKLSVFDHSCLRHILRIRRADKISQDRIYLRSNTTCINYHRAPHQLTHISLFAKPCDGWRQKRGGLIKTWTDTVRKDFERIGGPAIYGLRRWKKEWLPLLSTMASDRAAWKRLILVAVGASITSNCGSC</sequence>
<evidence type="ECO:0000313" key="2">
    <source>
        <dbReference type="Proteomes" id="UP000038040"/>
    </source>
</evidence>
<dbReference type="Proteomes" id="UP000038040">
    <property type="component" value="Unplaced"/>
</dbReference>
<protein>
    <submittedName>
        <fullName evidence="1 4">Uncharacterized protein</fullName>
    </submittedName>
</protein>
<keyword evidence="3" id="KW-1185">Reference proteome</keyword>
<dbReference type="EMBL" id="UYYG01000054">
    <property type="protein sequence ID" value="VDN52342.1"/>
    <property type="molecule type" value="Genomic_DNA"/>
</dbReference>
<evidence type="ECO:0000313" key="4">
    <source>
        <dbReference type="WBParaSite" id="DME_0000828501-mRNA-1"/>
    </source>
</evidence>
<evidence type="ECO:0000313" key="1">
    <source>
        <dbReference type="EMBL" id="VDN52342.1"/>
    </source>
</evidence>